<dbReference type="Proteomes" id="UP001163046">
    <property type="component" value="Unassembled WGS sequence"/>
</dbReference>
<reference evidence="1" key="1">
    <citation type="submission" date="2023-01" db="EMBL/GenBank/DDBJ databases">
        <title>Genome assembly of the deep-sea coral Lophelia pertusa.</title>
        <authorList>
            <person name="Herrera S."/>
            <person name="Cordes E."/>
        </authorList>
    </citation>
    <scope>NUCLEOTIDE SEQUENCE</scope>
    <source>
        <strain evidence="1">USNM1676648</strain>
        <tissue evidence="1">Polyp</tissue>
    </source>
</reference>
<sequence>MMILMQLRQKRLTVKEYLSGQHITLELATSYLRRRTSNRMANASNYPHASTEYCSSRRWSSRKTVITLDMGLYQPSKKLQMARNDLNNIILRVGELHVTIAQLRTIGAYIEDSGIDMCWSKVACMAQLRSGKYWKATMLSEANRHTWLLFKPFSPYTKKNFSRALSWILRTLQICVRKSKTHVAKEQMKMSRSQTTG</sequence>
<protein>
    <submittedName>
        <fullName evidence="1">Uncharacterized protein</fullName>
    </submittedName>
</protein>
<dbReference type="OrthoDB" id="5989852at2759"/>
<gene>
    <name evidence="1" type="ORF">OS493_030047</name>
</gene>
<name>A0A9W9Z8Q1_9CNID</name>
<dbReference type="PANTHER" id="PTHR47018">
    <property type="entry name" value="CXC DOMAIN-CONTAINING PROTEIN-RELATED"/>
    <property type="match status" value="1"/>
</dbReference>
<evidence type="ECO:0000313" key="1">
    <source>
        <dbReference type="EMBL" id="KAJ7377236.1"/>
    </source>
</evidence>
<accession>A0A9W9Z8Q1</accession>
<evidence type="ECO:0000313" key="2">
    <source>
        <dbReference type="Proteomes" id="UP001163046"/>
    </source>
</evidence>
<proteinExistence type="predicted"/>
<comment type="caution">
    <text evidence="1">The sequence shown here is derived from an EMBL/GenBank/DDBJ whole genome shotgun (WGS) entry which is preliminary data.</text>
</comment>
<dbReference type="EMBL" id="MU826381">
    <property type="protein sequence ID" value="KAJ7377236.1"/>
    <property type="molecule type" value="Genomic_DNA"/>
</dbReference>
<keyword evidence="2" id="KW-1185">Reference proteome</keyword>
<dbReference type="PANTHER" id="PTHR47018:SF3">
    <property type="entry name" value="MYCBP-ASSOCIATED PROTEIN"/>
    <property type="match status" value="1"/>
</dbReference>
<organism evidence="1 2">
    <name type="scientific">Desmophyllum pertusum</name>
    <dbReference type="NCBI Taxonomy" id="174260"/>
    <lineage>
        <taxon>Eukaryota</taxon>
        <taxon>Metazoa</taxon>
        <taxon>Cnidaria</taxon>
        <taxon>Anthozoa</taxon>
        <taxon>Hexacorallia</taxon>
        <taxon>Scleractinia</taxon>
        <taxon>Caryophylliina</taxon>
        <taxon>Caryophylliidae</taxon>
        <taxon>Desmophyllum</taxon>
    </lineage>
</organism>
<dbReference type="AlphaFoldDB" id="A0A9W9Z8Q1"/>